<dbReference type="InterPro" id="IPR038765">
    <property type="entry name" value="Papain-like_cys_pep_sf"/>
</dbReference>
<dbReference type="Gene3D" id="3.40.50.410">
    <property type="entry name" value="von Willebrand factor, type A domain"/>
    <property type="match status" value="1"/>
</dbReference>
<evidence type="ECO:0000313" key="3">
    <source>
        <dbReference type="Proteomes" id="UP000240883"/>
    </source>
</evidence>
<evidence type="ECO:0000256" key="1">
    <source>
        <dbReference type="SAM" id="MobiDB-lite"/>
    </source>
</evidence>
<feature type="region of interest" description="Disordered" evidence="1">
    <location>
        <begin position="450"/>
        <end position="476"/>
    </location>
</feature>
<dbReference type="Proteomes" id="UP000240883">
    <property type="component" value="Unassembled WGS sequence"/>
</dbReference>
<dbReference type="AlphaFoldDB" id="A0A2T2NWX2"/>
<evidence type="ECO:0000313" key="2">
    <source>
        <dbReference type="EMBL" id="PSN69921.1"/>
    </source>
</evidence>
<evidence type="ECO:0008006" key="4">
    <source>
        <dbReference type="Google" id="ProtNLM"/>
    </source>
</evidence>
<accession>A0A2T2NWX2</accession>
<dbReference type="OrthoDB" id="3789175at2759"/>
<dbReference type="InterPro" id="IPR036465">
    <property type="entry name" value="vWFA_dom_sf"/>
</dbReference>
<dbReference type="SUPFAM" id="SSF54001">
    <property type="entry name" value="Cysteine proteinases"/>
    <property type="match status" value="1"/>
</dbReference>
<gene>
    <name evidence="2" type="ORF">BS50DRAFT_618884</name>
</gene>
<proteinExistence type="predicted"/>
<feature type="compositionally biased region" description="Polar residues" evidence="1">
    <location>
        <begin position="1"/>
        <end position="13"/>
    </location>
</feature>
<reference evidence="2 3" key="1">
    <citation type="journal article" date="2018" name="Front. Microbiol.">
        <title>Genome-Wide Analysis of Corynespora cassiicola Leaf Fall Disease Putative Effectors.</title>
        <authorList>
            <person name="Lopez D."/>
            <person name="Ribeiro S."/>
            <person name="Label P."/>
            <person name="Fumanal B."/>
            <person name="Venisse J.S."/>
            <person name="Kohler A."/>
            <person name="de Oliveira R.R."/>
            <person name="Labutti K."/>
            <person name="Lipzen A."/>
            <person name="Lail K."/>
            <person name="Bauer D."/>
            <person name="Ohm R.A."/>
            <person name="Barry K.W."/>
            <person name="Spatafora J."/>
            <person name="Grigoriev I.V."/>
            <person name="Martin F.M."/>
            <person name="Pujade-Renaud V."/>
        </authorList>
    </citation>
    <scope>NUCLEOTIDE SEQUENCE [LARGE SCALE GENOMIC DNA]</scope>
    <source>
        <strain evidence="2 3">Philippines</strain>
    </source>
</reference>
<sequence length="728" mass="81887">MTSVTSPNSSQASKVDHPDEADSTTTAVVGCLLDVSGSMKQVLETGTGDEKAIERFQAVLDAALDLAEAEKRQDPDALMFIGAFGLNDEHPPVVDLCGLIDSIVSDTHNGQNGHERLVDLACKNSVAHVKEYIYSKLTEREAHIVERYLQRHKNEIPKFLAFREAEAEKVKKGAAVIDESIFGRFLALKCEQYISVETSEALRMARRICKSWMKDFERFTALNVSVVVFLLKKIQERAKLSKDENKGVQEFNLWNELKSYIYGATPMVHTMRKANEEFSKYSGAKQRVLVIVSDGLGTDGDPRPLADKIRNEGIYIASIFLSNDNSKPRRQFFDRHPEGDFSEGQKTLFDMASRVSAFTHPIPVLNILGWDVPISGECVMFTSFCSSGVLLDIVGKVDLDTYIDDEHVRTCTTPSDQGQSGTCYAHAAAAVIYMALKRIVGRKQEKPYIGGEPISSAGRNTSDSVDTRHDTAASNDTIPNDDLTIASIREDILKKFKPNKKGHNIHKVLKWATTKYRPLQFQVVTEDEARQAILARRPVLATFFLSGPAWKQFSRFFTNPRTRKTVLRLANMKRHLSFMQDRDSGGHAVVLYRCDPNSLTFLNSWGREWGNNGTFSIESAEVLNLVGSTDSYNVKFYDVFWKVEDLDPEEIEAYQNGVDKRLGEFQGKYPNLRKTWAQCPLCTERSRIEEFNGNIRAAQRPKCNHIFKPEPRHLIQALYAKNGLGGEV</sequence>
<protein>
    <recommendedName>
        <fullName evidence="4">VWFA domain-containing protein</fullName>
    </recommendedName>
</protein>
<dbReference type="EMBL" id="KZ678132">
    <property type="protein sequence ID" value="PSN69921.1"/>
    <property type="molecule type" value="Genomic_DNA"/>
</dbReference>
<dbReference type="SUPFAM" id="SSF53300">
    <property type="entry name" value="vWA-like"/>
    <property type="match status" value="1"/>
</dbReference>
<name>A0A2T2NWX2_CORCC</name>
<feature type="region of interest" description="Disordered" evidence="1">
    <location>
        <begin position="1"/>
        <end position="22"/>
    </location>
</feature>
<organism evidence="2 3">
    <name type="scientific">Corynespora cassiicola Philippines</name>
    <dbReference type="NCBI Taxonomy" id="1448308"/>
    <lineage>
        <taxon>Eukaryota</taxon>
        <taxon>Fungi</taxon>
        <taxon>Dikarya</taxon>
        <taxon>Ascomycota</taxon>
        <taxon>Pezizomycotina</taxon>
        <taxon>Dothideomycetes</taxon>
        <taxon>Pleosporomycetidae</taxon>
        <taxon>Pleosporales</taxon>
        <taxon>Corynesporascaceae</taxon>
        <taxon>Corynespora</taxon>
    </lineage>
</organism>
<keyword evidence="3" id="KW-1185">Reference proteome</keyword>
<dbReference type="Gene3D" id="3.90.70.10">
    <property type="entry name" value="Cysteine proteinases"/>
    <property type="match status" value="1"/>
</dbReference>